<keyword evidence="2" id="KW-0547">Nucleotide-binding</keyword>
<dbReference type="GO" id="GO:0016301">
    <property type="term" value="F:kinase activity"/>
    <property type="evidence" value="ECO:0007669"/>
    <property type="project" value="UniProtKB-KW"/>
</dbReference>
<dbReference type="Gene3D" id="3.40.50.10330">
    <property type="entry name" value="Probable inorganic polyphosphate/atp-NAD kinase, domain 1"/>
    <property type="match status" value="1"/>
</dbReference>
<dbReference type="PROSITE" id="PS50146">
    <property type="entry name" value="DAGK"/>
    <property type="match status" value="1"/>
</dbReference>
<evidence type="ECO:0000256" key="2">
    <source>
        <dbReference type="ARBA" id="ARBA00022741"/>
    </source>
</evidence>
<dbReference type="PANTHER" id="PTHR12358:SF54">
    <property type="entry name" value="SPHINGOSINE KINASE RELATED PROTEIN"/>
    <property type="match status" value="1"/>
</dbReference>
<evidence type="ECO:0000259" key="5">
    <source>
        <dbReference type="PROSITE" id="PS50146"/>
    </source>
</evidence>
<feature type="non-terminal residue" evidence="6">
    <location>
        <position position="1"/>
    </location>
</feature>
<accession>A0A1J5TLP4</accession>
<evidence type="ECO:0000256" key="1">
    <source>
        <dbReference type="ARBA" id="ARBA00022679"/>
    </source>
</evidence>
<dbReference type="Pfam" id="PF00781">
    <property type="entry name" value="DAGK_cat"/>
    <property type="match status" value="1"/>
</dbReference>
<protein>
    <recommendedName>
        <fullName evidence="5">DAGKc domain-containing protein</fullName>
    </recommendedName>
</protein>
<gene>
    <name evidence="6" type="ORF">BET99_05565</name>
</gene>
<dbReference type="InterPro" id="IPR045540">
    <property type="entry name" value="YegS/DAGK_C"/>
</dbReference>
<sequence length="324" mass="35822">SRILPPTKKPHFSTSQIKENYKTVRVHLIVNPFSGKKKGLDVAKEVKANLIESNIKVESYITNEPNHAIQIAKNLNLVEGDVVGSVGGDGTFCEVITGFMGRDDKGHEKFPVALIPAGTGNSQANDMEIPDYQVGIEKILNGNLRKMDIGRTSFMLDGKKGLRYSHNLVGWGLGVDSNILAEKMRFLGPLRYDLGALMSIIRGKVRKAKCYIDGHLIDSSFILLLIQNTCTGGDRLALAPYAQVDDGKMDIGVIYQINRRKVLTLFNQLKAGGSHIWNPNVEFYRFSRLKIETDEPTAINIDGENIGTTPLEIEVIPSALKIFN</sequence>
<dbReference type="Pfam" id="PF19279">
    <property type="entry name" value="YegS_C"/>
    <property type="match status" value="1"/>
</dbReference>
<dbReference type="PANTHER" id="PTHR12358">
    <property type="entry name" value="SPHINGOSINE KINASE"/>
    <property type="match status" value="1"/>
</dbReference>
<dbReference type="GO" id="GO:0005524">
    <property type="term" value="F:ATP binding"/>
    <property type="evidence" value="ECO:0007669"/>
    <property type="project" value="UniProtKB-KW"/>
</dbReference>
<dbReference type="EMBL" id="MIYZ01000031">
    <property type="protein sequence ID" value="OIR21873.1"/>
    <property type="molecule type" value="Genomic_DNA"/>
</dbReference>
<feature type="domain" description="DAGKc" evidence="5">
    <location>
        <begin position="21"/>
        <end position="158"/>
    </location>
</feature>
<evidence type="ECO:0000256" key="4">
    <source>
        <dbReference type="ARBA" id="ARBA00022840"/>
    </source>
</evidence>
<dbReference type="InterPro" id="IPR050187">
    <property type="entry name" value="Lipid_Phosphate_FormReg"/>
</dbReference>
<name>A0A1J5TLP4_9ARCH</name>
<proteinExistence type="predicted"/>
<comment type="caution">
    <text evidence="6">The sequence shown here is derived from an EMBL/GenBank/DDBJ whole genome shotgun (WGS) entry which is preliminary data.</text>
</comment>
<dbReference type="SMART" id="SM00046">
    <property type="entry name" value="DAGKc"/>
    <property type="match status" value="1"/>
</dbReference>
<dbReference type="InterPro" id="IPR016064">
    <property type="entry name" value="NAD/diacylglycerol_kinase_sf"/>
</dbReference>
<dbReference type="Proteomes" id="UP000183615">
    <property type="component" value="Unassembled WGS sequence"/>
</dbReference>
<dbReference type="SUPFAM" id="SSF111331">
    <property type="entry name" value="NAD kinase/diacylglycerol kinase-like"/>
    <property type="match status" value="1"/>
</dbReference>
<dbReference type="NCBIfam" id="TIGR00147">
    <property type="entry name" value="YegS/Rv2252/BmrU family lipid kinase"/>
    <property type="match status" value="1"/>
</dbReference>
<keyword evidence="3" id="KW-0418">Kinase</keyword>
<reference evidence="6 7" key="1">
    <citation type="submission" date="2016-08" db="EMBL/GenBank/DDBJ databases">
        <title>New Insights into Marine Group III Euryarchaeota, from dark to light.</title>
        <authorList>
            <person name="Haro-Moreno J.M."/>
            <person name="Rodriguez-Valera F."/>
            <person name="Lopez-Garcia P."/>
            <person name="Moreira D."/>
            <person name="Martin-Cuadrado A.B."/>
        </authorList>
    </citation>
    <scope>NUCLEOTIDE SEQUENCE [LARGE SCALE GENOMIC DNA]</scope>
    <source>
        <strain evidence="6">CG-Epi2</strain>
    </source>
</reference>
<dbReference type="InterPro" id="IPR017438">
    <property type="entry name" value="ATP-NAD_kinase_N"/>
</dbReference>
<dbReference type="AlphaFoldDB" id="A0A1J5TLP4"/>
<keyword evidence="4" id="KW-0067">ATP-binding</keyword>
<dbReference type="GO" id="GO:0008654">
    <property type="term" value="P:phospholipid biosynthetic process"/>
    <property type="evidence" value="ECO:0007669"/>
    <property type="project" value="InterPro"/>
</dbReference>
<dbReference type="InterPro" id="IPR001206">
    <property type="entry name" value="Diacylglycerol_kinase_cat_dom"/>
</dbReference>
<dbReference type="Gene3D" id="2.60.200.40">
    <property type="match status" value="2"/>
</dbReference>
<dbReference type="InterPro" id="IPR005218">
    <property type="entry name" value="Diacylglycerol/lipid_kinase"/>
</dbReference>
<evidence type="ECO:0000313" key="6">
    <source>
        <dbReference type="EMBL" id="OIR21873.1"/>
    </source>
</evidence>
<evidence type="ECO:0000313" key="7">
    <source>
        <dbReference type="Proteomes" id="UP000183615"/>
    </source>
</evidence>
<evidence type="ECO:0000256" key="3">
    <source>
        <dbReference type="ARBA" id="ARBA00022777"/>
    </source>
</evidence>
<keyword evidence="1" id="KW-0808">Transferase</keyword>
<organism evidence="6 7">
    <name type="scientific">Marine Group III euryarchaeote CG-Epi2</name>
    <dbReference type="NCBI Taxonomy" id="1888996"/>
    <lineage>
        <taxon>Archaea</taxon>
        <taxon>Methanobacteriati</taxon>
        <taxon>Thermoplasmatota</taxon>
        <taxon>Thermoplasmata</taxon>
        <taxon>Candidatus Thermoprofundales</taxon>
    </lineage>
</organism>